<name>A0ABS4YWY4_9MICC</name>
<dbReference type="EMBL" id="JAGIOI010000001">
    <property type="protein sequence ID" value="MBP2413283.1"/>
    <property type="molecule type" value="Genomic_DNA"/>
</dbReference>
<keyword evidence="2" id="KW-1185">Reference proteome</keyword>
<dbReference type="Proteomes" id="UP000711614">
    <property type="component" value="Unassembled WGS sequence"/>
</dbReference>
<evidence type="ECO:0000313" key="1">
    <source>
        <dbReference type="EMBL" id="MBP2413283.1"/>
    </source>
</evidence>
<evidence type="ECO:0000313" key="2">
    <source>
        <dbReference type="Proteomes" id="UP000711614"/>
    </source>
</evidence>
<proteinExistence type="predicted"/>
<organism evidence="1 2">
    <name type="scientific">Arthrobacter stackebrandtii</name>
    <dbReference type="NCBI Taxonomy" id="272161"/>
    <lineage>
        <taxon>Bacteria</taxon>
        <taxon>Bacillati</taxon>
        <taxon>Actinomycetota</taxon>
        <taxon>Actinomycetes</taxon>
        <taxon>Micrococcales</taxon>
        <taxon>Micrococcaceae</taxon>
        <taxon>Arthrobacter</taxon>
    </lineage>
</organism>
<reference evidence="1 2" key="1">
    <citation type="submission" date="2021-03" db="EMBL/GenBank/DDBJ databases">
        <title>Sequencing the genomes of 1000 actinobacteria strains.</title>
        <authorList>
            <person name="Klenk H.-P."/>
        </authorList>
    </citation>
    <scope>NUCLEOTIDE SEQUENCE [LARGE SCALE GENOMIC DNA]</scope>
    <source>
        <strain evidence="1 2">DSM 16005</strain>
    </source>
</reference>
<comment type="caution">
    <text evidence="1">The sequence shown here is derived from an EMBL/GenBank/DDBJ whole genome shotgun (WGS) entry which is preliminary data.</text>
</comment>
<gene>
    <name evidence="1" type="ORF">JOF48_002082</name>
</gene>
<accession>A0ABS4YWY4</accession>
<protein>
    <submittedName>
        <fullName evidence="1">Uncharacterized protein</fullName>
    </submittedName>
</protein>
<sequence>MSQLTPDISSGAGNTRKVVRNVDNHFIRAKKYAPQHLVLRGVSVEQ</sequence>